<feature type="region of interest" description="Disordered" evidence="1">
    <location>
        <begin position="167"/>
        <end position="218"/>
    </location>
</feature>
<dbReference type="Proteomes" id="UP000887575">
    <property type="component" value="Unassembled WGS sequence"/>
</dbReference>
<feature type="transmembrane region" description="Helical" evidence="2">
    <location>
        <begin position="140"/>
        <end position="157"/>
    </location>
</feature>
<keyword evidence="2" id="KW-0812">Transmembrane</keyword>
<keyword evidence="2" id="KW-1133">Transmembrane helix</keyword>
<feature type="transmembrane region" description="Helical" evidence="2">
    <location>
        <begin position="106"/>
        <end position="128"/>
    </location>
</feature>
<evidence type="ECO:0000313" key="4">
    <source>
        <dbReference type="WBParaSite" id="MBELARI_LOCUS9346"/>
    </source>
</evidence>
<dbReference type="Gene3D" id="1.20.1250.20">
    <property type="entry name" value="MFS general substrate transporter like domains"/>
    <property type="match status" value="1"/>
</dbReference>
<evidence type="ECO:0000313" key="3">
    <source>
        <dbReference type="Proteomes" id="UP000887575"/>
    </source>
</evidence>
<dbReference type="AlphaFoldDB" id="A0AAF3FRS5"/>
<keyword evidence="2" id="KW-0472">Membrane</keyword>
<organism evidence="3 4">
    <name type="scientific">Mesorhabditis belari</name>
    <dbReference type="NCBI Taxonomy" id="2138241"/>
    <lineage>
        <taxon>Eukaryota</taxon>
        <taxon>Metazoa</taxon>
        <taxon>Ecdysozoa</taxon>
        <taxon>Nematoda</taxon>
        <taxon>Chromadorea</taxon>
        <taxon>Rhabditida</taxon>
        <taxon>Rhabditina</taxon>
        <taxon>Rhabditomorpha</taxon>
        <taxon>Rhabditoidea</taxon>
        <taxon>Rhabditidae</taxon>
        <taxon>Mesorhabditinae</taxon>
        <taxon>Mesorhabditis</taxon>
    </lineage>
</organism>
<accession>A0AAF3FRS5</accession>
<evidence type="ECO:0000256" key="1">
    <source>
        <dbReference type="SAM" id="MobiDB-lite"/>
    </source>
</evidence>
<dbReference type="SUPFAM" id="SSF103473">
    <property type="entry name" value="MFS general substrate transporter"/>
    <property type="match status" value="1"/>
</dbReference>
<proteinExistence type="predicted"/>
<dbReference type="InterPro" id="IPR036259">
    <property type="entry name" value="MFS_trans_sf"/>
</dbReference>
<name>A0AAF3FRS5_9BILA</name>
<evidence type="ECO:0000256" key="2">
    <source>
        <dbReference type="SAM" id="Phobius"/>
    </source>
</evidence>
<sequence>MNMMVMPFITEDPEFLCEIPKGNKTLYEPFDKCTMKDLNDWHIQCEAIPNSKYVYNTTIHESIASEFDLVCNDYESTEHASSIFLFGGMIASPVITQLSDMMGRKAINAFSGVVSFLGDIGSVIAPYLKRLEAVHASAPNLLIAVTSFIAAFCILFLPETKDKKLPEDLDAFDPGPLGRFLEKREKEKTKKTKSNGKDIEAPMLEAIPEESSSQENTN</sequence>
<dbReference type="WBParaSite" id="MBELARI_LOCUS9346">
    <property type="protein sequence ID" value="MBELARI_LOCUS9346"/>
    <property type="gene ID" value="MBELARI_LOCUS9346"/>
</dbReference>
<keyword evidence="3" id="KW-1185">Reference proteome</keyword>
<protein>
    <submittedName>
        <fullName evidence="4">Uncharacterized protein</fullName>
    </submittedName>
</protein>
<reference evidence="4" key="1">
    <citation type="submission" date="2024-02" db="UniProtKB">
        <authorList>
            <consortium name="WormBaseParasite"/>
        </authorList>
    </citation>
    <scope>IDENTIFICATION</scope>
</reference>